<sequence length="410" mass="45735">MKTIAVLGAGQRGQYAYSDYLKKYADQVKIVAVCEIDDYRRSRMKEMHGISEENVFADADAFFAKGKLADALILATMDETHYTYTMKALDLGYDILLEKPISPKKEECIAMVEKANACGRLLMICHVLRYTTFFRKIKEIIDSGKIGDIVSIQHNENVGIYHMAHSFVRGNWRNSDETSSIILQKSCHDLDILTYLVDSKVKSISSVGALAYFNEEHAPKGSAKRCVDCKVDCIFDARKAYLPCIGTWPTTVISNEQSETAVMEALRQGPYGRCVFHCDNNVCDHQATLIEFENGVSATFNLSAFTNQICRTIKIMGTKGMVSGNDVAGEVVYQSFVSNGFEEVKKETYRVAKVAGGHNGGDSGIMEEFIKVLQDKDHDVISSANRSLQSHLMAFAAEESRLQEGKTIYF</sequence>
<gene>
    <name evidence="4" type="ORF">NE663_06455</name>
</gene>
<dbReference type="Pfam" id="PF01408">
    <property type="entry name" value="GFO_IDH_MocA"/>
    <property type="match status" value="1"/>
</dbReference>
<feature type="domain" description="Gfo/Idh/MocA-like oxidoreductase N-terminal" evidence="2">
    <location>
        <begin position="3"/>
        <end position="124"/>
    </location>
</feature>
<accession>A0ABT1SKZ9</accession>
<dbReference type="Gene3D" id="3.40.50.720">
    <property type="entry name" value="NAD(P)-binding Rossmann-like Domain"/>
    <property type="match status" value="1"/>
</dbReference>
<dbReference type="Gene3D" id="3.30.360.10">
    <property type="entry name" value="Dihydrodipicolinate Reductase, domain 2"/>
    <property type="match status" value="1"/>
</dbReference>
<comment type="caution">
    <text evidence="4">The sequence shown here is derived from an EMBL/GenBank/DDBJ whole genome shotgun (WGS) entry which is preliminary data.</text>
</comment>
<evidence type="ECO:0000259" key="2">
    <source>
        <dbReference type="Pfam" id="PF01408"/>
    </source>
</evidence>
<evidence type="ECO:0000259" key="3">
    <source>
        <dbReference type="Pfam" id="PF02894"/>
    </source>
</evidence>
<dbReference type="SUPFAM" id="SSF51735">
    <property type="entry name" value="NAD(P)-binding Rossmann-fold domains"/>
    <property type="match status" value="1"/>
</dbReference>
<dbReference type="RefSeq" id="WP_178200232.1">
    <property type="nucleotide sequence ID" value="NZ_CANTYB010000017.1"/>
</dbReference>
<dbReference type="SUPFAM" id="SSF55347">
    <property type="entry name" value="Glyceraldehyde-3-phosphate dehydrogenase-like, C-terminal domain"/>
    <property type="match status" value="1"/>
</dbReference>
<dbReference type="InterPro" id="IPR036291">
    <property type="entry name" value="NAD(P)-bd_dom_sf"/>
</dbReference>
<dbReference type="InterPro" id="IPR000683">
    <property type="entry name" value="Gfo/Idh/MocA-like_OxRdtase_N"/>
</dbReference>
<proteinExistence type="inferred from homology"/>
<organism evidence="4 5">
    <name type="scientific">Massilicoli timonensis</name>
    <dbReference type="NCBI Taxonomy" id="2015901"/>
    <lineage>
        <taxon>Bacteria</taxon>
        <taxon>Bacillati</taxon>
        <taxon>Bacillota</taxon>
        <taxon>Erysipelotrichia</taxon>
        <taxon>Erysipelotrichales</taxon>
        <taxon>Erysipelotrichaceae</taxon>
        <taxon>Massilicoli</taxon>
    </lineage>
</organism>
<dbReference type="Proteomes" id="UP001524435">
    <property type="component" value="Unassembled WGS sequence"/>
</dbReference>
<feature type="domain" description="Gfo/Idh/MocA-like oxidoreductase C-terminal" evidence="3">
    <location>
        <begin position="138"/>
        <end position="401"/>
    </location>
</feature>
<evidence type="ECO:0000313" key="4">
    <source>
        <dbReference type="EMBL" id="MCQ5121901.1"/>
    </source>
</evidence>
<reference evidence="4 5" key="1">
    <citation type="submission" date="2022-06" db="EMBL/GenBank/DDBJ databases">
        <title>Isolation of gut microbiota from human fecal samples.</title>
        <authorList>
            <person name="Pamer E.G."/>
            <person name="Barat B."/>
            <person name="Waligurski E."/>
            <person name="Medina S."/>
            <person name="Paddock L."/>
            <person name="Mostad J."/>
        </authorList>
    </citation>
    <scope>NUCLEOTIDE SEQUENCE [LARGE SCALE GENOMIC DNA]</scope>
    <source>
        <strain evidence="4 5">DFI.6.1</strain>
    </source>
</reference>
<dbReference type="InterPro" id="IPR004104">
    <property type="entry name" value="Gfo/Idh/MocA-like_OxRdtase_C"/>
</dbReference>
<keyword evidence="5" id="KW-1185">Reference proteome</keyword>
<dbReference type="PANTHER" id="PTHR43377">
    <property type="entry name" value="BILIVERDIN REDUCTASE A"/>
    <property type="match status" value="1"/>
</dbReference>
<evidence type="ECO:0000313" key="5">
    <source>
        <dbReference type="Proteomes" id="UP001524435"/>
    </source>
</evidence>
<comment type="similarity">
    <text evidence="1">Belongs to the Gfo/Idh/MocA family.</text>
</comment>
<dbReference type="PANTHER" id="PTHR43377:SF2">
    <property type="entry name" value="BINDING ROSSMANN FOLD OXIDOREDUCTASE, PUTATIVE (AFU_ORTHOLOGUE AFUA_4G00560)-RELATED"/>
    <property type="match status" value="1"/>
</dbReference>
<dbReference type="InterPro" id="IPR051450">
    <property type="entry name" value="Gfo/Idh/MocA_Oxidoreductases"/>
</dbReference>
<evidence type="ECO:0000256" key="1">
    <source>
        <dbReference type="ARBA" id="ARBA00010928"/>
    </source>
</evidence>
<dbReference type="EMBL" id="JANGCH010000007">
    <property type="protein sequence ID" value="MCQ5121901.1"/>
    <property type="molecule type" value="Genomic_DNA"/>
</dbReference>
<dbReference type="Pfam" id="PF02894">
    <property type="entry name" value="GFO_IDH_MocA_C"/>
    <property type="match status" value="1"/>
</dbReference>
<protein>
    <submittedName>
        <fullName evidence="4">Gfo/Idh/MocA family oxidoreductase</fullName>
    </submittedName>
</protein>
<name>A0ABT1SKZ9_9FIRM</name>